<evidence type="ECO:0000259" key="1">
    <source>
        <dbReference type="PROSITE" id="PS50853"/>
    </source>
</evidence>
<accession>X0VG02</accession>
<dbReference type="CDD" id="cd00063">
    <property type="entry name" value="FN3"/>
    <property type="match status" value="1"/>
</dbReference>
<comment type="caution">
    <text evidence="2">The sequence shown here is derived from an EMBL/GenBank/DDBJ whole genome shotgun (WGS) entry which is preliminary data.</text>
</comment>
<dbReference type="InterPro" id="IPR011635">
    <property type="entry name" value="CARDB"/>
</dbReference>
<dbReference type="InterPro" id="IPR013783">
    <property type="entry name" value="Ig-like_fold"/>
</dbReference>
<dbReference type="EMBL" id="BARS01023426">
    <property type="protein sequence ID" value="GAG11388.1"/>
    <property type="molecule type" value="Genomic_DNA"/>
</dbReference>
<dbReference type="GO" id="GO:0046872">
    <property type="term" value="F:metal ion binding"/>
    <property type="evidence" value="ECO:0007669"/>
    <property type="project" value="InterPro"/>
</dbReference>
<feature type="non-terminal residue" evidence="2">
    <location>
        <position position="1"/>
    </location>
</feature>
<dbReference type="InterPro" id="IPR003961">
    <property type="entry name" value="FN3_dom"/>
</dbReference>
<reference evidence="2" key="1">
    <citation type="journal article" date="2014" name="Front. Microbiol.">
        <title>High frequency of phylogenetically diverse reductive dehalogenase-homologous genes in deep subseafloor sedimentary metagenomes.</title>
        <authorList>
            <person name="Kawai M."/>
            <person name="Futagami T."/>
            <person name="Toyoda A."/>
            <person name="Takaki Y."/>
            <person name="Nishi S."/>
            <person name="Hori S."/>
            <person name="Arai W."/>
            <person name="Tsubouchi T."/>
            <person name="Morono Y."/>
            <person name="Uchiyama I."/>
            <person name="Ito T."/>
            <person name="Fujiyama A."/>
            <person name="Inagaki F."/>
            <person name="Takami H."/>
        </authorList>
    </citation>
    <scope>NUCLEOTIDE SEQUENCE</scope>
    <source>
        <strain evidence="2">Expedition CK06-06</strain>
    </source>
</reference>
<dbReference type="Pfam" id="PF16656">
    <property type="entry name" value="Pur_ac_phosph_N"/>
    <property type="match status" value="1"/>
</dbReference>
<dbReference type="InterPro" id="IPR015914">
    <property type="entry name" value="PAPs_N"/>
</dbReference>
<dbReference type="AlphaFoldDB" id="X0VG02"/>
<dbReference type="SMART" id="SM00060">
    <property type="entry name" value="FN3"/>
    <property type="match status" value="1"/>
</dbReference>
<dbReference type="Pfam" id="PF07705">
    <property type="entry name" value="CARDB"/>
    <property type="match status" value="1"/>
</dbReference>
<feature type="domain" description="Fibronectin type-III" evidence="1">
    <location>
        <begin position="156"/>
        <end position="248"/>
    </location>
</feature>
<dbReference type="SUPFAM" id="SSF49265">
    <property type="entry name" value="Fibronectin type III"/>
    <property type="match status" value="1"/>
</dbReference>
<protein>
    <recommendedName>
        <fullName evidence="1">Fibronectin type-III domain-containing protein</fullName>
    </recommendedName>
</protein>
<gene>
    <name evidence="2" type="ORF">S01H1_37299</name>
</gene>
<dbReference type="PROSITE" id="PS50853">
    <property type="entry name" value="FN3"/>
    <property type="match status" value="1"/>
</dbReference>
<proteinExistence type="predicted"/>
<dbReference type="Gene3D" id="2.60.40.10">
    <property type="entry name" value="Immunoglobulins"/>
    <property type="match status" value="2"/>
</dbReference>
<organism evidence="2">
    <name type="scientific">marine sediment metagenome</name>
    <dbReference type="NCBI Taxonomy" id="412755"/>
    <lineage>
        <taxon>unclassified sequences</taxon>
        <taxon>metagenomes</taxon>
        <taxon>ecological metagenomes</taxon>
    </lineage>
</organism>
<evidence type="ECO:0000313" key="2">
    <source>
        <dbReference type="EMBL" id="GAG11388.1"/>
    </source>
</evidence>
<dbReference type="GO" id="GO:0003993">
    <property type="term" value="F:acid phosphatase activity"/>
    <property type="evidence" value="ECO:0007669"/>
    <property type="project" value="InterPro"/>
</dbReference>
<dbReference type="InterPro" id="IPR036116">
    <property type="entry name" value="FN3_sf"/>
</dbReference>
<feature type="non-terminal residue" evidence="2">
    <location>
        <position position="269"/>
    </location>
</feature>
<name>X0VG02_9ZZZZ</name>
<sequence>GEDYQGWFECYTWPECQAIEVRVCGDRDNAVEESDEDNNCLERVCECVPEEKPDLVITDVWNEDSTICYQIRNIGEVVTPGGHYTALFVDDNYRVSHLVGEDLDTGQRWSGCFDYEWECTALEDRILAWADYEDGVAEKDETNNCREESWKCDTTPPEIISGPTVLEVTQNSAVIFWETDEDSDSTVRYGKMARVYALEGSDSSLVREHRITLTSLEPSTTYNFVVQSTDASGNSVQSKGRTFKTLALPDEEDPVVSIICPGTCQEVVT</sequence>